<gene>
    <name evidence="3" type="ORF">GMJLKIPL_5511</name>
</gene>
<protein>
    <recommendedName>
        <fullName evidence="2">T6SS Phospholipase effector Tle1-like catalytic domain-containing protein</fullName>
    </recommendedName>
</protein>
<dbReference type="InterPro" id="IPR029058">
    <property type="entry name" value="AB_hydrolase_fold"/>
</dbReference>
<evidence type="ECO:0000259" key="2">
    <source>
        <dbReference type="Pfam" id="PF09994"/>
    </source>
</evidence>
<dbReference type="PANTHER" id="PTHR33840:SF1">
    <property type="entry name" value="TLE1 PHOSPHOLIPASE DOMAIN-CONTAINING PROTEIN"/>
    <property type="match status" value="1"/>
</dbReference>
<feature type="domain" description="T6SS Phospholipase effector Tle1-like catalytic" evidence="2">
    <location>
        <begin position="304"/>
        <end position="388"/>
    </location>
</feature>
<feature type="transmembrane region" description="Helical" evidence="1">
    <location>
        <begin position="258"/>
        <end position="275"/>
    </location>
</feature>
<keyword evidence="1" id="KW-0472">Membrane</keyword>
<reference evidence="3" key="2">
    <citation type="submission" date="2021-08" db="EMBL/GenBank/DDBJ databases">
        <authorList>
            <person name="Tani A."/>
            <person name="Ola A."/>
            <person name="Ogura Y."/>
            <person name="Katsura K."/>
            <person name="Hayashi T."/>
        </authorList>
    </citation>
    <scope>NUCLEOTIDE SEQUENCE</scope>
    <source>
        <strain evidence="3">DSM 17168</strain>
    </source>
</reference>
<comment type="caution">
    <text evidence="3">The sequence shown here is derived from an EMBL/GenBank/DDBJ whole genome shotgun (WGS) entry which is preliminary data.</text>
</comment>
<feature type="transmembrane region" description="Helical" evidence="1">
    <location>
        <begin position="223"/>
        <end position="246"/>
    </location>
</feature>
<keyword evidence="4" id="KW-1185">Reference proteome</keyword>
<dbReference type="EMBL" id="BPQQ01000082">
    <property type="protein sequence ID" value="GJE03554.1"/>
    <property type="molecule type" value="Genomic_DNA"/>
</dbReference>
<dbReference type="RefSeq" id="WP_238240942.1">
    <property type="nucleotide sequence ID" value="NZ_BPQQ01000082.1"/>
</dbReference>
<dbReference type="SUPFAM" id="SSF53474">
    <property type="entry name" value="alpha/beta-Hydrolases"/>
    <property type="match status" value="1"/>
</dbReference>
<sequence>MAKNIVVFSDGTGQDGGVRPEQRVSNVYKMYRVCKVGPESGIDPSEQVAFYDPGLGTDIGATALTAPVRFAQKMAASLSGRGIATNIADCYRFVIDHYEPGDRIYLIGFSRGAYTVRCVANLLMYCGVPTKGADGPLLRFRKTTRDIAREAVETVLEHGAGHPRADFDAERHELSRRFRARYGSDHADGGGKSNVEPYFVGTFDTVAALGVAGPKRTLIKAGLAAAVVIPLGVAIAVTSALVGGVSYLFDGPFWEADLITAGVLVAASAAGAYAVRRRLVAAKTKTIENWPEPGKSRSHVAEWQGENFDRLLSAQVGYARAAIAIDERRKDFDRVKWGPTEVVPPRAPGSPDQFRQLWFAGNHSDIGGSYDETESRLSDIALKWMLEQAVGVPDGLKIDGMPIVTDPRHPVEVMQIPRLRLHPSAAGVQHCEVAGMRDAVEARVSASWVPGWVRRWAQGKSWETKDRDIKPDATMHPSVDERFALPSVVQCDGVSPYRPAPLANHDRFRSYYNADVVGGQVAKLGEPA</sequence>
<evidence type="ECO:0000313" key="4">
    <source>
        <dbReference type="Proteomes" id="UP001055153"/>
    </source>
</evidence>
<reference evidence="3" key="1">
    <citation type="journal article" date="2021" name="Front. Microbiol.">
        <title>Comprehensive Comparative Genomics and Phenotyping of Methylobacterium Species.</title>
        <authorList>
            <person name="Alessa O."/>
            <person name="Ogura Y."/>
            <person name="Fujitani Y."/>
            <person name="Takami H."/>
            <person name="Hayashi T."/>
            <person name="Sahin N."/>
            <person name="Tani A."/>
        </authorList>
    </citation>
    <scope>NUCLEOTIDE SEQUENCE</scope>
    <source>
        <strain evidence="3">DSM 17168</strain>
    </source>
</reference>
<evidence type="ECO:0000256" key="1">
    <source>
        <dbReference type="SAM" id="Phobius"/>
    </source>
</evidence>
<dbReference type="Pfam" id="PF09994">
    <property type="entry name" value="T6SS_Tle1-like_cat"/>
    <property type="match status" value="2"/>
</dbReference>
<organism evidence="3 4">
    <name type="scientific">Methylobacterium isbiliense</name>
    <dbReference type="NCBI Taxonomy" id="315478"/>
    <lineage>
        <taxon>Bacteria</taxon>
        <taxon>Pseudomonadati</taxon>
        <taxon>Pseudomonadota</taxon>
        <taxon>Alphaproteobacteria</taxon>
        <taxon>Hyphomicrobiales</taxon>
        <taxon>Methylobacteriaceae</taxon>
        <taxon>Methylobacterium</taxon>
    </lineage>
</organism>
<evidence type="ECO:0000313" key="3">
    <source>
        <dbReference type="EMBL" id="GJE03554.1"/>
    </source>
</evidence>
<feature type="domain" description="T6SS Phospholipase effector Tle1-like catalytic" evidence="2">
    <location>
        <begin position="3"/>
        <end position="216"/>
    </location>
</feature>
<dbReference type="InterPro" id="IPR018712">
    <property type="entry name" value="Tle1-like_cat"/>
</dbReference>
<accession>A0ABQ4SJZ9</accession>
<dbReference type="Proteomes" id="UP001055153">
    <property type="component" value="Unassembled WGS sequence"/>
</dbReference>
<proteinExistence type="predicted"/>
<keyword evidence="1" id="KW-0812">Transmembrane</keyword>
<dbReference type="PANTHER" id="PTHR33840">
    <property type="match status" value="1"/>
</dbReference>
<keyword evidence="1" id="KW-1133">Transmembrane helix</keyword>
<name>A0ABQ4SJZ9_9HYPH</name>